<dbReference type="Proteomes" id="UP001596025">
    <property type="component" value="Unassembled WGS sequence"/>
</dbReference>
<organism evidence="2 3">
    <name type="scientific">Geodermatophilus arenarius</name>
    <dbReference type="NCBI Taxonomy" id="1137990"/>
    <lineage>
        <taxon>Bacteria</taxon>
        <taxon>Bacillati</taxon>
        <taxon>Actinomycetota</taxon>
        <taxon>Actinomycetes</taxon>
        <taxon>Geodermatophilales</taxon>
        <taxon>Geodermatophilaceae</taxon>
        <taxon>Geodermatophilus</taxon>
    </lineage>
</organism>
<dbReference type="InterPro" id="IPR036390">
    <property type="entry name" value="WH_DNA-bd_sf"/>
</dbReference>
<dbReference type="InterPro" id="IPR001845">
    <property type="entry name" value="HTH_ArsR_DNA-bd_dom"/>
</dbReference>
<dbReference type="InterPro" id="IPR011991">
    <property type="entry name" value="ArsR-like_HTH"/>
</dbReference>
<dbReference type="SUPFAM" id="SSF46785">
    <property type="entry name" value="Winged helix' DNA-binding domain"/>
    <property type="match status" value="1"/>
</dbReference>
<accession>A0ABV9LJG7</accession>
<name>A0ABV9LJG7_9ACTN</name>
<dbReference type="CDD" id="cd00090">
    <property type="entry name" value="HTH_ARSR"/>
    <property type="match status" value="1"/>
</dbReference>
<reference evidence="3" key="1">
    <citation type="journal article" date="2019" name="Int. J. Syst. Evol. Microbiol.">
        <title>The Global Catalogue of Microorganisms (GCM) 10K type strain sequencing project: providing services to taxonomists for standard genome sequencing and annotation.</title>
        <authorList>
            <consortium name="The Broad Institute Genomics Platform"/>
            <consortium name="The Broad Institute Genome Sequencing Center for Infectious Disease"/>
            <person name="Wu L."/>
            <person name="Ma J."/>
        </authorList>
    </citation>
    <scope>NUCLEOTIDE SEQUENCE [LARGE SCALE GENOMIC DNA]</scope>
    <source>
        <strain evidence="3">CCUG 62763</strain>
    </source>
</reference>
<proteinExistence type="predicted"/>
<keyword evidence="3" id="KW-1185">Reference proteome</keyword>
<dbReference type="Gene3D" id="1.10.10.10">
    <property type="entry name" value="Winged helix-like DNA-binding domain superfamily/Winged helix DNA-binding domain"/>
    <property type="match status" value="1"/>
</dbReference>
<comment type="caution">
    <text evidence="2">The sequence shown here is derived from an EMBL/GenBank/DDBJ whole genome shotgun (WGS) entry which is preliminary data.</text>
</comment>
<dbReference type="Pfam" id="PF12840">
    <property type="entry name" value="HTH_20"/>
    <property type="match status" value="1"/>
</dbReference>
<sequence>MDHRAAQVAAVAALAEPTRRRLYDHVVRQAEPVGRDEVAAALGVPRATVAFHLDRLVADGLLDVHFERRSGRTGPGAGRPAKLYRRSGDPVAVSLPERHYDLAGELLAAALTEAEASGERPAAVLGRRAHDRGRELAAADGARGRDAVLRVLEAHGYEPRVAGDAVTLRNCPFHTLARAHTELVCGMNLRLVEGVLDAAEPSGLAARLQPEDGACCVRLDGARDG</sequence>
<dbReference type="EMBL" id="JBHSGR010000013">
    <property type="protein sequence ID" value="MFC4694293.1"/>
    <property type="molecule type" value="Genomic_DNA"/>
</dbReference>
<feature type="domain" description="HTH arsR-type" evidence="1">
    <location>
        <begin position="9"/>
        <end position="112"/>
    </location>
</feature>
<dbReference type="RefSeq" id="WP_387989073.1">
    <property type="nucleotide sequence ID" value="NZ_JBHSGR010000013.1"/>
</dbReference>
<dbReference type="SMART" id="SM00418">
    <property type="entry name" value="HTH_ARSR"/>
    <property type="match status" value="1"/>
</dbReference>
<gene>
    <name evidence="2" type="ORF">ACFO3M_12920</name>
</gene>
<evidence type="ECO:0000313" key="2">
    <source>
        <dbReference type="EMBL" id="MFC4694293.1"/>
    </source>
</evidence>
<dbReference type="InterPro" id="IPR036388">
    <property type="entry name" value="WH-like_DNA-bd_sf"/>
</dbReference>
<evidence type="ECO:0000259" key="1">
    <source>
        <dbReference type="SMART" id="SM00418"/>
    </source>
</evidence>
<protein>
    <submittedName>
        <fullName evidence="2">Helix-turn-helix transcriptional regulator</fullName>
    </submittedName>
</protein>
<evidence type="ECO:0000313" key="3">
    <source>
        <dbReference type="Proteomes" id="UP001596025"/>
    </source>
</evidence>